<dbReference type="EMBL" id="JAVRBK010000007">
    <property type="protein sequence ID" value="KAK5641074.1"/>
    <property type="molecule type" value="Genomic_DNA"/>
</dbReference>
<evidence type="ECO:0008006" key="3">
    <source>
        <dbReference type="Google" id="ProtNLM"/>
    </source>
</evidence>
<reference evidence="1 2" key="1">
    <citation type="journal article" date="2024" name="Insects">
        <title>An Improved Chromosome-Level Genome Assembly of the Firefly Pyrocoelia pectoralis.</title>
        <authorList>
            <person name="Fu X."/>
            <person name="Meyer-Rochow V.B."/>
            <person name="Ballantyne L."/>
            <person name="Zhu X."/>
        </authorList>
    </citation>
    <scope>NUCLEOTIDE SEQUENCE [LARGE SCALE GENOMIC DNA]</scope>
    <source>
        <strain evidence="1">XCY_ONT2</strain>
    </source>
</reference>
<gene>
    <name evidence="1" type="ORF">RI129_009621</name>
</gene>
<dbReference type="Proteomes" id="UP001329430">
    <property type="component" value="Chromosome 7"/>
</dbReference>
<dbReference type="PANTHER" id="PTHR45913">
    <property type="entry name" value="EPM2A-INTERACTING PROTEIN 1"/>
    <property type="match status" value="1"/>
</dbReference>
<protein>
    <recommendedName>
        <fullName evidence="3">Zinc finger BED domain-containing protein 5</fullName>
    </recommendedName>
</protein>
<organism evidence="1 2">
    <name type="scientific">Pyrocoelia pectoralis</name>
    <dbReference type="NCBI Taxonomy" id="417401"/>
    <lineage>
        <taxon>Eukaryota</taxon>
        <taxon>Metazoa</taxon>
        <taxon>Ecdysozoa</taxon>
        <taxon>Arthropoda</taxon>
        <taxon>Hexapoda</taxon>
        <taxon>Insecta</taxon>
        <taxon>Pterygota</taxon>
        <taxon>Neoptera</taxon>
        <taxon>Endopterygota</taxon>
        <taxon>Coleoptera</taxon>
        <taxon>Polyphaga</taxon>
        <taxon>Elateriformia</taxon>
        <taxon>Elateroidea</taxon>
        <taxon>Lampyridae</taxon>
        <taxon>Lampyrinae</taxon>
        <taxon>Pyrocoelia</taxon>
    </lineage>
</organism>
<accession>A0AAN7VCV5</accession>
<comment type="caution">
    <text evidence="1">The sequence shown here is derived from an EMBL/GenBank/DDBJ whole genome shotgun (WGS) entry which is preliminary data.</text>
</comment>
<proteinExistence type="predicted"/>
<evidence type="ECO:0000313" key="2">
    <source>
        <dbReference type="Proteomes" id="UP001329430"/>
    </source>
</evidence>
<sequence length="121" mass="13980">MSETNNKKKCRQYNIQYLKYGFTQSPTNQLLPMCLICQKVFSNEAMKPSRLQEHLNKIHADKKDKDLSYFQGLEKKYLKQPTISNLFASCSKQEDDGLRASYNISLLIAKAGKQQTQLVKN</sequence>
<evidence type="ECO:0000313" key="1">
    <source>
        <dbReference type="EMBL" id="KAK5641074.1"/>
    </source>
</evidence>
<name>A0AAN7VCV5_9COLE</name>
<keyword evidence="2" id="KW-1185">Reference proteome</keyword>
<dbReference type="AlphaFoldDB" id="A0AAN7VCV5"/>
<dbReference type="PANTHER" id="PTHR45913:SF22">
    <property type="entry name" value="SCAN BOX DOMAIN-CONTAINING PROTEIN"/>
    <property type="match status" value="1"/>
</dbReference>